<dbReference type="PROSITE" id="PS50110">
    <property type="entry name" value="RESPONSE_REGULATORY"/>
    <property type="match status" value="1"/>
</dbReference>
<name>A0A0S2HW06_9BACT</name>
<keyword evidence="5" id="KW-1185">Reference proteome</keyword>
<evidence type="ECO:0000313" key="4">
    <source>
        <dbReference type="EMBL" id="ALO14221.1"/>
    </source>
</evidence>
<dbReference type="InterPro" id="IPR050595">
    <property type="entry name" value="Bact_response_regulator"/>
</dbReference>
<organism evidence="4 5">
    <name type="scientific">Salinivirga cyanobacteriivorans</name>
    <dbReference type="NCBI Taxonomy" id="1307839"/>
    <lineage>
        <taxon>Bacteria</taxon>
        <taxon>Pseudomonadati</taxon>
        <taxon>Bacteroidota</taxon>
        <taxon>Bacteroidia</taxon>
        <taxon>Bacteroidales</taxon>
        <taxon>Salinivirgaceae</taxon>
        <taxon>Salinivirga</taxon>
    </lineage>
</organism>
<dbReference type="GO" id="GO:0000160">
    <property type="term" value="P:phosphorelay signal transduction system"/>
    <property type="evidence" value="ECO:0007669"/>
    <property type="project" value="InterPro"/>
</dbReference>
<dbReference type="RefSeq" id="WP_057951791.1">
    <property type="nucleotide sequence ID" value="NZ_CP013118.1"/>
</dbReference>
<dbReference type="EMBL" id="CP013118">
    <property type="protein sequence ID" value="ALO14221.1"/>
    <property type="molecule type" value="Genomic_DNA"/>
</dbReference>
<dbReference type="PANTHER" id="PTHR44591">
    <property type="entry name" value="STRESS RESPONSE REGULATOR PROTEIN 1"/>
    <property type="match status" value="1"/>
</dbReference>
<dbReference type="InterPro" id="IPR001789">
    <property type="entry name" value="Sig_transdc_resp-reg_receiver"/>
</dbReference>
<dbReference type="STRING" id="1307839.L21SP5_00545"/>
<sequence length="120" mass="13653">MQSKDILIVDDAENNLILLSDLLSEFEYNIRVAHNGSEAIDLVKEKAPDLILLDIMMPEMDGFELLDKIKPQIPSAKTIFITAKSNEEDRKRAFELGAVDFITKPVNIMQVMDIVKRSFE</sequence>
<dbReference type="SMART" id="SM00448">
    <property type="entry name" value="REC"/>
    <property type="match status" value="1"/>
</dbReference>
<keyword evidence="1 2" id="KW-0597">Phosphoprotein</keyword>
<gene>
    <name evidence="4" type="primary">pleD_1</name>
    <name evidence="4" type="ORF">L21SP5_00545</name>
</gene>
<dbReference type="Pfam" id="PF00072">
    <property type="entry name" value="Response_reg"/>
    <property type="match status" value="1"/>
</dbReference>
<evidence type="ECO:0000259" key="3">
    <source>
        <dbReference type="PROSITE" id="PS50110"/>
    </source>
</evidence>
<evidence type="ECO:0000256" key="2">
    <source>
        <dbReference type="PROSITE-ProRule" id="PRU00169"/>
    </source>
</evidence>
<dbReference type="Proteomes" id="UP000064893">
    <property type="component" value="Chromosome"/>
</dbReference>
<accession>A0A0S2HW06</accession>
<dbReference type="PANTHER" id="PTHR44591:SF3">
    <property type="entry name" value="RESPONSE REGULATORY DOMAIN-CONTAINING PROTEIN"/>
    <property type="match status" value="1"/>
</dbReference>
<dbReference type="Gene3D" id="3.40.50.2300">
    <property type="match status" value="1"/>
</dbReference>
<dbReference type="OrthoDB" id="9781208at2"/>
<feature type="domain" description="Response regulatory" evidence="3">
    <location>
        <begin position="5"/>
        <end position="119"/>
    </location>
</feature>
<evidence type="ECO:0000256" key="1">
    <source>
        <dbReference type="ARBA" id="ARBA00022553"/>
    </source>
</evidence>
<dbReference type="SUPFAM" id="SSF52172">
    <property type="entry name" value="CheY-like"/>
    <property type="match status" value="1"/>
</dbReference>
<dbReference type="InterPro" id="IPR011006">
    <property type="entry name" value="CheY-like_superfamily"/>
</dbReference>
<evidence type="ECO:0000313" key="5">
    <source>
        <dbReference type="Proteomes" id="UP000064893"/>
    </source>
</evidence>
<proteinExistence type="predicted"/>
<reference evidence="4 5" key="1">
    <citation type="submission" date="2015-11" db="EMBL/GenBank/DDBJ databases">
        <title>Description and complete genome sequence of a novel strain predominating in hypersaline microbial mats and representing a new family of the Bacteriodetes phylum.</title>
        <authorList>
            <person name="Spring S."/>
            <person name="Bunk B."/>
            <person name="Sproer C."/>
            <person name="Klenk H.-P."/>
        </authorList>
    </citation>
    <scope>NUCLEOTIDE SEQUENCE [LARGE SCALE GENOMIC DNA]</scope>
    <source>
        <strain evidence="4 5">L21-Spi-D4</strain>
    </source>
</reference>
<dbReference type="AlphaFoldDB" id="A0A0S2HW06"/>
<feature type="modified residue" description="4-aspartylphosphate" evidence="2">
    <location>
        <position position="54"/>
    </location>
</feature>
<protein>
    <submittedName>
        <fullName evidence="4">Stalked cell differentiation-controlling protein</fullName>
    </submittedName>
</protein>
<dbReference type="KEGG" id="blq:L21SP5_00545"/>